<dbReference type="PANTHER" id="PTHR47533:SF4">
    <property type="entry name" value="AB HYDROLASE-1 DOMAIN-CONTAINING PROTEIN"/>
    <property type="match status" value="1"/>
</dbReference>
<organism evidence="1 2">
    <name type="scientific">Plectus sambesii</name>
    <dbReference type="NCBI Taxonomy" id="2011161"/>
    <lineage>
        <taxon>Eukaryota</taxon>
        <taxon>Metazoa</taxon>
        <taxon>Ecdysozoa</taxon>
        <taxon>Nematoda</taxon>
        <taxon>Chromadorea</taxon>
        <taxon>Plectida</taxon>
        <taxon>Plectina</taxon>
        <taxon>Plectoidea</taxon>
        <taxon>Plectidae</taxon>
        <taxon>Plectus</taxon>
    </lineage>
</organism>
<dbReference type="Proteomes" id="UP000887566">
    <property type="component" value="Unplaced"/>
</dbReference>
<proteinExistence type="predicted"/>
<reference evidence="2" key="1">
    <citation type="submission" date="2022-11" db="UniProtKB">
        <authorList>
            <consortium name="WormBaseParasite"/>
        </authorList>
    </citation>
    <scope>IDENTIFICATION</scope>
</reference>
<keyword evidence="1" id="KW-1185">Reference proteome</keyword>
<dbReference type="InterPro" id="IPR010463">
    <property type="entry name" value="DUF1057"/>
</dbReference>
<evidence type="ECO:0000313" key="2">
    <source>
        <dbReference type="WBParaSite" id="PSAMB.scaffold1726size28368.g14579.t1"/>
    </source>
</evidence>
<evidence type="ECO:0000313" key="1">
    <source>
        <dbReference type="Proteomes" id="UP000887566"/>
    </source>
</evidence>
<name>A0A914VAZ2_9BILA</name>
<dbReference type="Gene3D" id="3.40.50.1820">
    <property type="entry name" value="alpha/beta hydrolase"/>
    <property type="match status" value="1"/>
</dbReference>
<dbReference type="PANTHER" id="PTHR47533">
    <property type="entry name" value="PROTEIN CBG21859"/>
    <property type="match status" value="1"/>
</dbReference>
<dbReference type="Pfam" id="PF06342">
    <property type="entry name" value="DUF1057"/>
    <property type="match status" value="1"/>
</dbReference>
<accession>A0A914VAZ2</accession>
<sequence length="354" mass="39065">MRSSLKIFARSAGLATRLLKKSASKNLGVYWLSTSANDGKKMSSSLAGDDLRSVNVTINVNSQKVTLDAIVQDTMPSGSSVGTVVAVHGVPGSHKDFKYLLPPLKDAGIRLIGVNFPGFNYTLDSPDLQHTNHERSDYVQAIVDQLGLSRKLVFMGHSRGSENAIRLAVRNPKDCVGVMLVNPLGLRPNRGMRPLSAVNSVTFLWNLGPITQFFLRPFLLWLYNSVLKFPVSTGDQAALCFRLGTNANLRSQLPIIKKLNERRDVAVVVAYSGSDRLVETEVSRELADAFETGPEIVCRADDHKASNASQELHTLFRNGHTKVAVRFDKENHFLQKHRAVFIVDAIRSMLARSQ</sequence>
<protein>
    <submittedName>
        <fullName evidence="2">AB hydrolase-1 domain-containing protein</fullName>
    </submittedName>
</protein>
<dbReference type="SUPFAM" id="SSF53474">
    <property type="entry name" value="alpha/beta-Hydrolases"/>
    <property type="match status" value="1"/>
</dbReference>
<dbReference type="AlphaFoldDB" id="A0A914VAZ2"/>
<dbReference type="WBParaSite" id="PSAMB.scaffold1726size28368.g14579.t1">
    <property type="protein sequence ID" value="PSAMB.scaffold1726size28368.g14579.t1"/>
    <property type="gene ID" value="PSAMB.scaffold1726size28368.g14579"/>
</dbReference>
<dbReference type="InterPro" id="IPR029058">
    <property type="entry name" value="AB_hydrolase_fold"/>
</dbReference>